<evidence type="ECO:0000313" key="1">
    <source>
        <dbReference type="EMBL" id="TDD15976.1"/>
    </source>
</evidence>
<name>A0A4V2YDM5_9ACTN</name>
<proteinExistence type="predicted"/>
<reference evidence="1 2" key="1">
    <citation type="submission" date="2019-02" db="EMBL/GenBank/DDBJ databases">
        <title>Draft genome sequences of novel Actinobacteria.</title>
        <authorList>
            <person name="Sahin N."/>
            <person name="Ay H."/>
            <person name="Saygin H."/>
        </authorList>
    </citation>
    <scope>NUCLEOTIDE SEQUENCE [LARGE SCALE GENOMIC DNA]</scope>
    <source>
        <strain evidence="1 2">16K104</strain>
    </source>
</reference>
<accession>A0A4V2YDM5</accession>
<keyword evidence="2" id="KW-1185">Reference proteome</keyword>
<organism evidence="1 2">
    <name type="scientific">Kribbella turkmenica</name>
    <dbReference type="NCBI Taxonomy" id="2530375"/>
    <lineage>
        <taxon>Bacteria</taxon>
        <taxon>Bacillati</taxon>
        <taxon>Actinomycetota</taxon>
        <taxon>Actinomycetes</taxon>
        <taxon>Propionibacteriales</taxon>
        <taxon>Kribbellaceae</taxon>
        <taxon>Kribbella</taxon>
    </lineage>
</organism>
<evidence type="ECO:0000313" key="2">
    <source>
        <dbReference type="Proteomes" id="UP000295172"/>
    </source>
</evidence>
<gene>
    <name evidence="1" type="ORF">E1218_30580</name>
</gene>
<dbReference type="AlphaFoldDB" id="A0A4V2YDM5"/>
<dbReference type="RefSeq" id="WP_132326525.1">
    <property type="nucleotide sequence ID" value="NZ_SMKR01000187.1"/>
</dbReference>
<sequence>MRQRHGAYGLRITRWIALFPASGNLWDQQNADAVPRAAIGFDRQSLLFGSGFCVGTDIETGRNGELS</sequence>
<dbReference type="Proteomes" id="UP000295172">
    <property type="component" value="Unassembled WGS sequence"/>
</dbReference>
<dbReference type="EMBL" id="SMKR01000187">
    <property type="protein sequence ID" value="TDD15976.1"/>
    <property type="molecule type" value="Genomic_DNA"/>
</dbReference>
<comment type="caution">
    <text evidence="1">The sequence shown here is derived from an EMBL/GenBank/DDBJ whole genome shotgun (WGS) entry which is preliminary data.</text>
</comment>
<protein>
    <submittedName>
        <fullName evidence="1">Uncharacterized protein</fullName>
    </submittedName>
</protein>